<protein>
    <submittedName>
        <fullName evidence="1">Uncharacterized protein</fullName>
    </submittedName>
</protein>
<name>A0ABW1YEZ0_9DEIO</name>
<keyword evidence="2" id="KW-1185">Reference proteome</keyword>
<proteinExistence type="predicted"/>
<dbReference type="RefSeq" id="WP_380082444.1">
    <property type="nucleotide sequence ID" value="NZ_JBHSWD010000001.1"/>
</dbReference>
<dbReference type="EMBL" id="JBHSWD010000001">
    <property type="protein sequence ID" value="MFC6591439.1"/>
    <property type="molecule type" value="Genomic_DNA"/>
</dbReference>
<organism evidence="1 2">
    <name type="scientific">Deinococcus lacus</name>
    <dbReference type="NCBI Taxonomy" id="392561"/>
    <lineage>
        <taxon>Bacteria</taxon>
        <taxon>Thermotogati</taxon>
        <taxon>Deinococcota</taxon>
        <taxon>Deinococci</taxon>
        <taxon>Deinococcales</taxon>
        <taxon>Deinococcaceae</taxon>
        <taxon>Deinococcus</taxon>
    </lineage>
</organism>
<sequence>MNQRFAPTHTPEFHAALERMKIIGRVFEGEVSYDELSARAQKVGLSKREAELESQLLTEACGCIIAEELGIELAENIVLEMAGEKTEVRPEDLDGFRAAYFLAYNLRHGGRNDHFTKFVVHSSLNNTLHNFLDSDPSNKLEDLRGAKFSLHIWVE</sequence>
<comment type="caution">
    <text evidence="1">The sequence shown here is derived from an EMBL/GenBank/DDBJ whole genome shotgun (WGS) entry which is preliminary data.</text>
</comment>
<gene>
    <name evidence="1" type="ORF">ACFP81_05045</name>
</gene>
<reference evidence="2" key="1">
    <citation type="journal article" date="2019" name="Int. J. Syst. Evol. Microbiol.">
        <title>The Global Catalogue of Microorganisms (GCM) 10K type strain sequencing project: providing services to taxonomists for standard genome sequencing and annotation.</title>
        <authorList>
            <consortium name="The Broad Institute Genomics Platform"/>
            <consortium name="The Broad Institute Genome Sequencing Center for Infectious Disease"/>
            <person name="Wu L."/>
            <person name="Ma J."/>
        </authorList>
    </citation>
    <scope>NUCLEOTIDE SEQUENCE [LARGE SCALE GENOMIC DNA]</scope>
    <source>
        <strain evidence="2">CGMCC 1.15772</strain>
    </source>
</reference>
<accession>A0ABW1YEZ0</accession>
<dbReference type="Proteomes" id="UP001596297">
    <property type="component" value="Unassembled WGS sequence"/>
</dbReference>
<evidence type="ECO:0000313" key="2">
    <source>
        <dbReference type="Proteomes" id="UP001596297"/>
    </source>
</evidence>
<evidence type="ECO:0000313" key="1">
    <source>
        <dbReference type="EMBL" id="MFC6591439.1"/>
    </source>
</evidence>